<keyword evidence="3" id="KW-1185">Reference proteome</keyword>
<feature type="region of interest" description="Disordered" evidence="1">
    <location>
        <begin position="1"/>
        <end position="24"/>
    </location>
</feature>
<evidence type="ECO:0000313" key="2">
    <source>
        <dbReference type="EMBL" id="MFC3231266.1"/>
    </source>
</evidence>
<organism evidence="2 3">
    <name type="scientific">Marinibaculum pumilum</name>
    <dbReference type="NCBI Taxonomy" id="1766165"/>
    <lineage>
        <taxon>Bacteria</taxon>
        <taxon>Pseudomonadati</taxon>
        <taxon>Pseudomonadota</taxon>
        <taxon>Alphaproteobacteria</taxon>
        <taxon>Rhodospirillales</taxon>
        <taxon>Rhodospirillaceae</taxon>
        <taxon>Marinibaculum</taxon>
    </lineage>
</organism>
<feature type="region of interest" description="Disordered" evidence="1">
    <location>
        <begin position="340"/>
        <end position="396"/>
    </location>
</feature>
<gene>
    <name evidence="2" type="ORF">ACFOGJ_28720</name>
</gene>
<evidence type="ECO:0000313" key="3">
    <source>
        <dbReference type="Proteomes" id="UP001595528"/>
    </source>
</evidence>
<dbReference type="RefSeq" id="WP_379906733.1">
    <property type="nucleotide sequence ID" value="NZ_JBHRTR010000054.1"/>
</dbReference>
<reference evidence="3" key="1">
    <citation type="journal article" date="2019" name="Int. J. Syst. Evol. Microbiol.">
        <title>The Global Catalogue of Microorganisms (GCM) 10K type strain sequencing project: providing services to taxonomists for standard genome sequencing and annotation.</title>
        <authorList>
            <consortium name="The Broad Institute Genomics Platform"/>
            <consortium name="The Broad Institute Genome Sequencing Center for Infectious Disease"/>
            <person name="Wu L."/>
            <person name="Ma J."/>
        </authorList>
    </citation>
    <scope>NUCLEOTIDE SEQUENCE [LARGE SCALE GENOMIC DNA]</scope>
    <source>
        <strain evidence="3">KCTC 42964</strain>
    </source>
</reference>
<dbReference type="Proteomes" id="UP001595528">
    <property type="component" value="Unassembled WGS sequence"/>
</dbReference>
<protein>
    <submittedName>
        <fullName evidence="2">Tail fiber domain-containing protein</fullName>
    </submittedName>
</protein>
<sequence length="716" mass="75528">MMGKSAPSMPAPPDPNVTAAAQSQANIDAARATAELNRTNQVTPYGNVTWSQAYSPQDQAQLDQYDQDYARWQQDLSAWQADPGTVQSRRQVGIDEYGLPRFDAATASNPRPVAPDRPQVYPSQWTQTVSLTPQGQANLDLQNGLTNAALSFGQEQLARVAGTAAQPFGFGDAPPQVTGVPPTIAAAAATGAGAQPGARYQPGSAMAGLEALGRELQASGGDARTAQARYLGGLAPQGLAEILASGTGRGMLLGNIGDSLQQRYGAGSGTAVQRLQQLGAELQASPGADVHAAQRALLANMSGGDIADLLRAPEAGGGYGPGFRQELANRLAELAMVPDRPDQGAGAIQRSLPTGGLPPLPTIAPMLPPYQQPPAGPITQGQSGSQVQPQAAADPYQTALQRQRVEDALYQRATARLDPYWQTQQQALESRLAAQGIPVGSEAHDAEWDRFDRARTDAYGQARDQALLAGGDEQSRLFGLGLAGRQQGFNELLAGGQFANAAQAQAYGQASNTRGQLFNEQMAGRQQAFTEGMTTAQQAYYQALQNAQLQNAARQQAIQEQLLARNQPINELAALLGVSGGVQMPQFGQPAQVGVAPPDLQGAIYNSYQGQVNNRAQQAAAQARQMQGLGNVLGTAGTIAAHAGWLSDRRLKRDVRRVGTGALGLPLYAFRYLWEAAERVGYMADEVRGVAPWAVFRAGPFDAVDYAVLRAVAGPR</sequence>
<feature type="compositionally biased region" description="Polar residues" evidence="1">
    <location>
        <begin position="379"/>
        <end position="389"/>
    </location>
</feature>
<accession>A0ABV7L995</accession>
<feature type="compositionally biased region" description="Pro residues" evidence="1">
    <location>
        <begin position="356"/>
        <end position="376"/>
    </location>
</feature>
<name>A0ABV7L995_9PROT</name>
<comment type="caution">
    <text evidence="2">The sequence shown here is derived from an EMBL/GenBank/DDBJ whole genome shotgun (WGS) entry which is preliminary data.</text>
</comment>
<dbReference type="EMBL" id="JBHRTR010000054">
    <property type="protein sequence ID" value="MFC3231266.1"/>
    <property type="molecule type" value="Genomic_DNA"/>
</dbReference>
<evidence type="ECO:0000256" key="1">
    <source>
        <dbReference type="SAM" id="MobiDB-lite"/>
    </source>
</evidence>
<proteinExistence type="predicted"/>